<keyword evidence="2" id="KW-1185">Reference proteome</keyword>
<sequence length="223" mass="25552">MLLLKFVVFIVIVFTHNNFAFASVSSVKTKVYECIFEYGVVKKIPIANSEFLVPQKDMPMPFTAVRNPDCFILKNNRQQNTALANYHSSSFLTNFILTISKSYKKSCNGKACESTINCKILTQSVANAINQYISEDSRNYGRLAESEEIVKKAVKDDKECIKKIYGLYSSKRFLFYKDPKCINYLLSNEPEYITHITELLQGTKSSYNKEFINCLSDIKNDTQ</sequence>
<name>A0A5B8XC53_9RICK</name>
<evidence type="ECO:0000313" key="2">
    <source>
        <dbReference type="Proteomes" id="UP000321934"/>
    </source>
</evidence>
<gene>
    <name evidence="1" type="ORF">Deia_00106</name>
</gene>
<proteinExistence type="predicted"/>
<evidence type="ECO:0000313" key="1">
    <source>
        <dbReference type="EMBL" id="QED22918.1"/>
    </source>
</evidence>
<accession>A0A5B8XC53</accession>
<organism evidence="1 2">
    <name type="scientific">Candidatus Deianiraea vastatrix</name>
    <dbReference type="NCBI Taxonomy" id="2163644"/>
    <lineage>
        <taxon>Bacteria</taxon>
        <taxon>Pseudomonadati</taxon>
        <taxon>Pseudomonadota</taxon>
        <taxon>Alphaproteobacteria</taxon>
        <taxon>Rickettsiales</taxon>
        <taxon>Candidatus Deianiraeaceae</taxon>
        <taxon>Candidatus Deianiraea</taxon>
    </lineage>
</organism>
<dbReference type="AlphaFoldDB" id="A0A5B8XC53"/>
<protein>
    <submittedName>
        <fullName evidence="1">Uncharacterized protein</fullName>
    </submittedName>
</protein>
<dbReference type="EMBL" id="CP029077">
    <property type="protein sequence ID" value="QED22918.1"/>
    <property type="molecule type" value="Genomic_DNA"/>
</dbReference>
<reference evidence="1 2" key="1">
    <citation type="journal article" date="2019" name="ISME J.">
        <title>Deianiraea, an extracellular bacterium associated with the ciliate Paramecium, suggests an alternative scenario for the evolution of Rickettsiales.</title>
        <authorList>
            <person name="Castelli M."/>
            <person name="Sabaneyeva E."/>
            <person name="Lanzoni O."/>
            <person name="Lebedeva N."/>
            <person name="Floriano A.M."/>
            <person name="Gaiarsa S."/>
            <person name="Benken K."/>
            <person name="Modeo L."/>
            <person name="Bandi C."/>
            <person name="Potekhin A."/>
            <person name="Sassera D."/>
            <person name="Petroni G."/>
        </authorList>
    </citation>
    <scope>NUCLEOTIDE SEQUENCE [LARGE SCALE GENOMIC DNA]</scope>
    <source>
        <strain evidence="1">CyL4-1</strain>
    </source>
</reference>
<dbReference type="Proteomes" id="UP000321934">
    <property type="component" value="Chromosome"/>
</dbReference>